<dbReference type="AlphaFoldDB" id="A0A0C1YQW3"/>
<name>A0A0C1YQW3_9VIBR</name>
<dbReference type="PANTHER" id="PTHR40115:SF1">
    <property type="entry name" value="INNER MEMBRANE PROTEIN WITH PEPSY TM HELIX"/>
    <property type="match status" value="1"/>
</dbReference>
<sequence length="209" mass="23498">MLLKSKGVQTWARRLHIYISMALLLVTLFFALTGITLNRPELFERSEPIIQQHTLTVPSEQLLANEASFQPNRSALLSFLTQETDLRGTPSALDVYTEVEDGELMIGELSLDFKGPGYNATVFVDMTTGEAEVETTNYGMVALLNDLHKGRNSGDTWKWFIDITALLMVFFVLTGVCLLLPKKKTFRTSMQWMSFGTALSLVIYFFAVP</sequence>
<dbReference type="InterPro" id="IPR032307">
    <property type="entry name" value="PepSY_TM-like_2"/>
</dbReference>
<feature type="transmembrane region" description="Helical" evidence="1">
    <location>
        <begin position="192"/>
        <end position="208"/>
    </location>
</feature>
<keyword evidence="1" id="KW-1133">Transmembrane helix</keyword>
<keyword evidence="1" id="KW-0812">Transmembrane</keyword>
<dbReference type="PATRIC" id="fig|1229493.5.peg.5192"/>
<evidence type="ECO:0000313" key="3">
    <source>
        <dbReference type="Proteomes" id="UP000031586"/>
    </source>
</evidence>
<gene>
    <name evidence="2" type="ORF">H735_27465</name>
</gene>
<organism evidence="2 3">
    <name type="scientific">Vibrio owensii CAIM 1854 = LMG 25443</name>
    <dbReference type="NCBI Taxonomy" id="1229493"/>
    <lineage>
        <taxon>Bacteria</taxon>
        <taxon>Pseudomonadati</taxon>
        <taxon>Pseudomonadota</taxon>
        <taxon>Gammaproteobacteria</taxon>
        <taxon>Vibrionales</taxon>
        <taxon>Vibrionaceae</taxon>
        <taxon>Vibrio</taxon>
    </lineage>
</organism>
<protein>
    <submittedName>
        <fullName evidence="2">Peptidase</fullName>
    </submittedName>
</protein>
<feature type="transmembrane region" description="Helical" evidence="1">
    <location>
        <begin position="15"/>
        <end position="37"/>
    </location>
</feature>
<evidence type="ECO:0000313" key="2">
    <source>
        <dbReference type="EMBL" id="KIF47545.1"/>
    </source>
</evidence>
<dbReference type="RefSeq" id="WP_020196814.1">
    <property type="nucleotide sequence ID" value="NZ_BAOH01000077.1"/>
</dbReference>
<keyword evidence="1" id="KW-0472">Membrane</keyword>
<dbReference type="EMBL" id="JPRD01000066">
    <property type="protein sequence ID" value="KIF47545.1"/>
    <property type="molecule type" value="Genomic_DNA"/>
</dbReference>
<dbReference type="PANTHER" id="PTHR40115">
    <property type="entry name" value="INNER MEMBRANE PROTEIN WITH PEPSY TM HELIX"/>
    <property type="match status" value="1"/>
</dbReference>
<proteinExistence type="predicted"/>
<reference evidence="2 3" key="1">
    <citation type="submission" date="2014-07" db="EMBL/GenBank/DDBJ databases">
        <title>Unique and conserved regions in Vibrio harveyi and related species in comparison with the shrimp pathogen Vibrio harveyi CAIM 1792.</title>
        <authorList>
            <person name="Espinoza-Valles I."/>
            <person name="Vora G."/>
            <person name="Leekitcharoenphon P."/>
            <person name="Ussery D."/>
            <person name="Hoj L."/>
            <person name="Gomez-Gil B."/>
        </authorList>
    </citation>
    <scope>NUCLEOTIDE SEQUENCE [LARGE SCALE GENOMIC DNA]</scope>
    <source>
        <strain evidence="3">CAIM 1854 / LMG 25443</strain>
    </source>
</reference>
<accession>A0A0C1YQW3</accession>
<evidence type="ECO:0000256" key="1">
    <source>
        <dbReference type="SAM" id="Phobius"/>
    </source>
</evidence>
<comment type="caution">
    <text evidence="2">The sequence shown here is derived from an EMBL/GenBank/DDBJ whole genome shotgun (WGS) entry which is preliminary data.</text>
</comment>
<dbReference type="Pfam" id="PF16357">
    <property type="entry name" value="PepSY_TM_like_2"/>
    <property type="match status" value="1"/>
</dbReference>
<dbReference type="Proteomes" id="UP000031586">
    <property type="component" value="Unassembled WGS sequence"/>
</dbReference>
<feature type="transmembrane region" description="Helical" evidence="1">
    <location>
        <begin position="159"/>
        <end position="180"/>
    </location>
</feature>